<comment type="caution">
    <text evidence="4">The sequence shown here is derived from an EMBL/GenBank/DDBJ whole genome shotgun (WGS) entry which is preliminary data.</text>
</comment>
<evidence type="ECO:0000259" key="3">
    <source>
        <dbReference type="PROSITE" id="PS50977"/>
    </source>
</evidence>
<accession>A0ABU4VFW9</accession>
<gene>
    <name evidence="4" type="ORF">SK069_03680</name>
</gene>
<evidence type="ECO:0000256" key="2">
    <source>
        <dbReference type="PROSITE-ProRule" id="PRU00335"/>
    </source>
</evidence>
<feature type="domain" description="HTH tetR-type" evidence="3">
    <location>
        <begin position="12"/>
        <end position="72"/>
    </location>
</feature>
<dbReference type="InterPro" id="IPR009057">
    <property type="entry name" value="Homeodomain-like_sf"/>
</dbReference>
<keyword evidence="1 2" id="KW-0238">DNA-binding</keyword>
<dbReference type="EMBL" id="JAXAVX010000001">
    <property type="protein sequence ID" value="MDX8150683.1"/>
    <property type="molecule type" value="Genomic_DNA"/>
</dbReference>
<dbReference type="RefSeq" id="WP_319952827.1">
    <property type="nucleotide sequence ID" value="NZ_JAXAVX010000001.1"/>
</dbReference>
<dbReference type="PANTHER" id="PTHR30055">
    <property type="entry name" value="HTH-TYPE TRANSCRIPTIONAL REGULATOR RUTR"/>
    <property type="match status" value="1"/>
</dbReference>
<dbReference type="SUPFAM" id="SSF46689">
    <property type="entry name" value="Homeodomain-like"/>
    <property type="match status" value="1"/>
</dbReference>
<name>A0ABU4VFW9_9ACTN</name>
<dbReference type="InterPro" id="IPR050109">
    <property type="entry name" value="HTH-type_TetR-like_transc_reg"/>
</dbReference>
<protein>
    <submittedName>
        <fullName evidence="4">TetR/AcrR family transcriptional regulator</fullName>
    </submittedName>
</protein>
<organism evidence="4 5">
    <name type="scientific">Patulibacter brassicae</name>
    <dbReference type="NCBI Taxonomy" id="1705717"/>
    <lineage>
        <taxon>Bacteria</taxon>
        <taxon>Bacillati</taxon>
        <taxon>Actinomycetota</taxon>
        <taxon>Thermoleophilia</taxon>
        <taxon>Solirubrobacterales</taxon>
        <taxon>Patulibacteraceae</taxon>
        <taxon>Patulibacter</taxon>
    </lineage>
</organism>
<reference evidence="4 5" key="1">
    <citation type="submission" date="2023-11" db="EMBL/GenBank/DDBJ databases">
        <authorList>
            <person name="Xu M."/>
            <person name="Jiang T."/>
        </authorList>
    </citation>
    <scope>NUCLEOTIDE SEQUENCE [LARGE SCALE GENOMIC DNA]</scope>
    <source>
        <strain evidence="4 5">SD</strain>
    </source>
</reference>
<evidence type="ECO:0000256" key="1">
    <source>
        <dbReference type="ARBA" id="ARBA00023125"/>
    </source>
</evidence>
<keyword evidence="5" id="KW-1185">Reference proteome</keyword>
<dbReference type="Gene3D" id="1.10.357.10">
    <property type="entry name" value="Tetracycline Repressor, domain 2"/>
    <property type="match status" value="1"/>
</dbReference>
<sequence length="205" mass="22199">MSRPTHLTRKGAERAEQILEATLRCLARDGYADTSLQRVAEEAGVPKRAISYYFVSRDGLLIEAADHLIARLVGQIMQAVEALDDADSIIDIGLSASWDGLTRDRALLVAWLGLQTEAITNASLAPAAAAASDQLRRMIDALIDAHRARGGRLMFPQQTVQITTLAWIQGLALEWASTGSTPALEDAIDAFRAWLKAAAHPSSRL</sequence>
<dbReference type="PRINTS" id="PR00455">
    <property type="entry name" value="HTHTETR"/>
</dbReference>
<dbReference type="Pfam" id="PF00440">
    <property type="entry name" value="TetR_N"/>
    <property type="match status" value="1"/>
</dbReference>
<evidence type="ECO:0000313" key="5">
    <source>
        <dbReference type="Proteomes" id="UP001277761"/>
    </source>
</evidence>
<evidence type="ECO:0000313" key="4">
    <source>
        <dbReference type="EMBL" id="MDX8150683.1"/>
    </source>
</evidence>
<dbReference type="PANTHER" id="PTHR30055:SF226">
    <property type="entry name" value="HTH-TYPE TRANSCRIPTIONAL REGULATOR PKSA"/>
    <property type="match status" value="1"/>
</dbReference>
<proteinExistence type="predicted"/>
<feature type="DNA-binding region" description="H-T-H motif" evidence="2">
    <location>
        <begin position="35"/>
        <end position="54"/>
    </location>
</feature>
<dbReference type="Proteomes" id="UP001277761">
    <property type="component" value="Unassembled WGS sequence"/>
</dbReference>
<dbReference type="PROSITE" id="PS50977">
    <property type="entry name" value="HTH_TETR_2"/>
    <property type="match status" value="1"/>
</dbReference>
<dbReference type="InterPro" id="IPR001647">
    <property type="entry name" value="HTH_TetR"/>
</dbReference>